<keyword evidence="1" id="KW-0418">Kinase</keyword>
<reference evidence="1" key="2">
    <citation type="journal article" date="2023" name="BMC Genomics">
        <title>Pest status, molecular evolution, and epigenetic factors derived from the genome assembly of Frankliniella fusca, a thysanopteran phytovirus vector.</title>
        <authorList>
            <person name="Catto M.A."/>
            <person name="Labadie P.E."/>
            <person name="Jacobson A.L."/>
            <person name="Kennedy G.G."/>
            <person name="Srinivasan R."/>
            <person name="Hunt B.G."/>
        </authorList>
    </citation>
    <scope>NUCLEOTIDE SEQUENCE</scope>
    <source>
        <strain evidence="1">PL_HMW_Pooled</strain>
    </source>
</reference>
<keyword evidence="1" id="KW-0808">Transferase</keyword>
<dbReference type="AlphaFoldDB" id="A0AAE1H2B9"/>
<gene>
    <name evidence="1" type="ORF">KUF71_022727</name>
</gene>
<keyword evidence="2" id="KW-1185">Reference proteome</keyword>
<accession>A0AAE1H2B9</accession>
<name>A0AAE1H2B9_9NEOP</name>
<evidence type="ECO:0000313" key="1">
    <source>
        <dbReference type="EMBL" id="KAK3913273.1"/>
    </source>
</evidence>
<dbReference type="Proteomes" id="UP001219518">
    <property type="component" value="Unassembled WGS sequence"/>
</dbReference>
<reference evidence="1" key="1">
    <citation type="submission" date="2021-07" db="EMBL/GenBank/DDBJ databases">
        <authorList>
            <person name="Catto M.A."/>
            <person name="Jacobson A."/>
            <person name="Kennedy G."/>
            <person name="Labadie P."/>
            <person name="Hunt B.G."/>
            <person name="Srinivasan R."/>
        </authorList>
    </citation>
    <scope>NUCLEOTIDE SEQUENCE</scope>
    <source>
        <strain evidence="1">PL_HMW_Pooled</strain>
        <tissue evidence="1">Head</tissue>
    </source>
</reference>
<proteinExistence type="predicted"/>
<organism evidence="1 2">
    <name type="scientific">Frankliniella fusca</name>
    <dbReference type="NCBI Taxonomy" id="407009"/>
    <lineage>
        <taxon>Eukaryota</taxon>
        <taxon>Metazoa</taxon>
        <taxon>Ecdysozoa</taxon>
        <taxon>Arthropoda</taxon>
        <taxon>Hexapoda</taxon>
        <taxon>Insecta</taxon>
        <taxon>Pterygota</taxon>
        <taxon>Neoptera</taxon>
        <taxon>Paraneoptera</taxon>
        <taxon>Thysanoptera</taxon>
        <taxon>Terebrantia</taxon>
        <taxon>Thripoidea</taxon>
        <taxon>Thripidae</taxon>
        <taxon>Frankliniella</taxon>
    </lineage>
</organism>
<dbReference type="EMBL" id="JAHWGI010000316">
    <property type="protein sequence ID" value="KAK3913273.1"/>
    <property type="molecule type" value="Genomic_DNA"/>
</dbReference>
<evidence type="ECO:0000313" key="2">
    <source>
        <dbReference type="Proteomes" id="UP001219518"/>
    </source>
</evidence>
<sequence length="95" mass="10803">MNADEIGNVAAILLEQQLEEMMAEMDMLALVAGQWGARIMGAIEDGFDIDAEELNEENWVFLTVNAEEYHIMGDPSFRMHFRMKKNTFEASIFLG</sequence>
<dbReference type="GO" id="GO:0016301">
    <property type="term" value="F:kinase activity"/>
    <property type="evidence" value="ECO:0007669"/>
    <property type="project" value="UniProtKB-KW"/>
</dbReference>
<comment type="caution">
    <text evidence="1">The sequence shown here is derived from an EMBL/GenBank/DDBJ whole genome shotgun (WGS) entry which is preliminary data.</text>
</comment>
<protein>
    <submittedName>
        <fullName evidence="1">Anhydro-N-acetylmuramic acid kinase</fullName>
    </submittedName>
</protein>